<reference evidence="2 3" key="1">
    <citation type="submission" date="2016-05" db="EMBL/GenBank/DDBJ databases">
        <title>Diversity and Homogeneity among Thermoacidophilic Verrucomicrobia Methanotrophs Linked with Geographical Origin.</title>
        <authorList>
            <person name="Erikstad H.-A."/>
            <person name="Smestad N.B."/>
            <person name="Ceballos R.M."/>
            <person name="Birkeland N.-K."/>
        </authorList>
    </citation>
    <scope>NUCLEOTIDE SEQUENCE [LARGE SCALE GENOMIC DNA]</scope>
    <source>
        <strain evidence="2 3">Phi</strain>
    </source>
</reference>
<feature type="transmembrane region" description="Helical" evidence="1">
    <location>
        <begin position="115"/>
        <end position="133"/>
    </location>
</feature>
<evidence type="ECO:0008006" key="4">
    <source>
        <dbReference type="Google" id="ProtNLM"/>
    </source>
</evidence>
<name>A0A4Y8PHZ0_9BACT</name>
<dbReference type="EMBL" id="LXQC01000001">
    <property type="protein sequence ID" value="TFE73427.1"/>
    <property type="molecule type" value="Genomic_DNA"/>
</dbReference>
<feature type="transmembrane region" description="Helical" evidence="1">
    <location>
        <begin position="75"/>
        <end position="103"/>
    </location>
</feature>
<evidence type="ECO:0000313" key="3">
    <source>
        <dbReference type="Proteomes" id="UP000297713"/>
    </source>
</evidence>
<organism evidence="2 3">
    <name type="scientific">Methylacidiphilum caldifontis</name>
    <dbReference type="NCBI Taxonomy" id="2795386"/>
    <lineage>
        <taxon>Bacteria</taxon>
        <taxon>Pseudomonadati</taxon>
        <taxon>Verrucomicrobiota</taxon>
        <taxon>Methylacidiphilae</taxon>
        <taxon>Methylacidiphilales</taxon>
        <taxon>Methylacidiphilaceae</taxon>
        <taxon>Methylacidiphilum (ex Ratnadevi et al. 2023)</taxon>
    </lineage>
</organism>
<keyword evidence="1" id="KW-0812">Transmembrane</keyword>
<protein>
    <recommendedName>
        <fullName evidence="4">Small integral membrane protein</fullName>
    </recommendedName>
</protein>
<dbReference type="OrthoDB" id="7618855at2"/>
<gene>
    <name evidence="2" type="ORF">A7Q10_00170</name>
</gene>
<dbReference type="InterPro" id="IPR018681">
    <property type="entry name" value="DUF2165_transmembrane"/>
</dbReference>
<sequence>MLHFTKIPSLLFWIRLSKMIILLFFSFYFLLIALNNILDYQANFQFVQHILLMDSIDKVSPLHSRAWKSPNFHGFVYTLLIGWEAICGLVLFLGTAALFKNLFRSKEEFQQAKRWGSIGLFLGLCGWLFFFILGGGEWFQMWRSTSFNALPQAFRMAILILLFLSFFIQTEPE</sequence>
<feature type="transmembrane region" description="Helical" evidence="1">
    <location>
        <begin position="153"/>
        <end position="170"/>
    </location>
</feature>
<dbReference type="Pfam" id="PF09933">
    <property type="entry name" value="DUF2165"/>
    <property type="match status" value="1"/>
</dbReference>
<dbReference type="AlphaFoldDB" id="A0A4Y8PHZ0"/>
<proteinExistence type="predicted"/>
<comment type="caution">
    <text evidence="2">The sequence shown here is derived from an EMBL/GenBank/DDBJ whole genome shotgun (WGS) entry which is preliminary data.</text>
</comment>
<dbReference type="Proteomes" id="UP000297713">
    <property type="component" value="Unassembled WGS sequence"/>
</dbReference>
<keyword evidence="3" id="KW-1185">Reference proteome</keyword>
<keyword evidence="1" id="KW-0472">Membrane</keyword>
<keyword evidence="1" id="KW-1133">Transmembrane helix</keyword>
<evidence type="ECO:0000256" key="1">
    <source>
        <dbReference type="SAM" id="Phobius"/>
    </source>
</evidence>
<accession>A0A4Y8PHZ0</accession>
<feature type="transmembrane region" description="Helical" evidence="1">
    <location>
        <begin position="12"/>
        <end position="34"/>
    </location>
</feature>
<evidence type="ECO:0000313" key="2">
    <source>
        <dbReference type="EMBL" id="TFE73427.1"/>
    </source>
</evidence>